<feature type="transmembrane region" description="Helical" evidence="5">
    <location>
        <begin position="191"/>
        <end position="211"/>
    </location>
</feature>
<evidence type="ECO:0000256" key="4">
    <source>
        <dbReference type="ARBA" id="ARBA00023136"/>
    </source>
</evidence>
<feature type="transmembrane region" description="Helical" evidence="5">
    <location>
        <begin position="59"/>
        <end position="78"/>
    </location>
</feature>
<feature type="transmembrane region" description="Helical" evidence="5">
    <location>
        <begin position="165"/>
        <end position="185"/>
    </location>
</feature>
<gene>
    <name evidence="6" type="ORF">GCM10010468_59350</name>
</gene>
<evidence type="ECO:0000256" key="3">
    <source>
        <dbReference type="ARBA" id="ARBA00022989"/>
    </source>
</evidence>
<dbReference type="PANTHER" id="PTHR16950:SF16">
    <property type="entry name" value="ZINC TRANSPORTER ZIP13"/>
    <property type="match status" value="1"/>
</dbReference>
<comment type="caution">
    <text evidence="6">The sequence shown here is derived from an EMBL/GenBank/DDBJ whole genome shotgun (WGS) entry which is preliminary data.</text>
</comment>
<evidence type="ECO:0000256" key="2">
    <source>
        <dbReference type="ARBA" id="ARBA00022692"/>
    </source>
</evidence>
<evidence type="ECO:0008006" key="8">
    <source>
        <dbReference type="Google" id="ProtNLM"/>
    </source>
</evidence>
<protein>
    <recommendedName>
        <fullName evidence="8">ZIP family zinc transporter</fullName>
    </recommendedName>
</protein>
<sequence>MAILVACGAFVATLLGGLVAARVSDSLHLVLGLAAGIMLGVVGFDLLPEAFEQAHQTWLGVPAAAVTLVAGFLTVHVVERSLAMHRGHEAEFGAHEHGMQALGTVTGTGLIIHSTLDGVGIGLAFQAGGSVGVAVAIAVIAHDFADGFNTFTVTSLYGSGRARAWTFLFLDAAAPVFGAFLGTVVRIPEDAVGLYLGYFAGFLLYLATSDILPEAHAKHPSRLTLLCTVGGAAAMFLVVGLSHG</sequence>
<dbReference type="PANTHER" id="PTHR16950">
    <property type="entry name" value="ZINC TRANSPORTER SLC39A7 HISTIDINE-RICH MEMBRANE PROTEIN KE4"/>
    <property type="match status" value="1"/>
</dbReference>
<feature type="transmembrane region" description="Helical" evidence="5">
    <location>
        <begin position="123"/>
        <end position="144"/>
    </location>
</feature>
<proteinExistence type="predicted"/>
<keyword evidence="7" id="KW-1185">Reference proteome</keyword>
<dbReference type="InterPro" id="IPR003689">
    <property type="entry name" value="ZIP"/>
</dbReference>
<comment type="subcellular location">
    <subcellularLocation>
        <location evidence="1">Membrane</location>
        <topology evidence="1">Multi-pass membrane protein</topology>
    </subcellularLocation>
</comment>
<feature type="transmembrane region" description="Helical" evidence="5">
    <location>
        <begin position="30"/>
        <end position="47"/>
    </location>
</feature>
<name>A0ABP6QI29_9ACTN</name>
<dbReference type="RefSeq" id="WP_344834902.1">
    <property type="nucleotide sequence ID" value="NZ_BAAAUV010000019.1"/>
</dbReference>
<dbReference type="Pfam" id="PF02535">
    <property type="entry name" value="Zip"/>
    <property type="match status" value="1"/>
</dbReference>
<keyword evidence="3 5" id="KW-1133">Transmembrane helix</keyword>
<dbReference type="Proteomes" id="UP001501237">
    <property type="component" value="Unassembled WGS sequence"/>
</dbReference>
<evidence type="ECO:0000313" key="6">
    <source>
        <dbReference type="EMBL" id="GAA3229435.1"/>
    </source>
</evidence>
<keyword evidence="2 5" id="KW-0812">Transmembrane</keyword>
<accession>A0ABP6QI29</accession>
<reference evidence="7" key="1">
    <citation type="journal article" date="2019" name="Int. J. Syst. Evol. Microbiol.">
        <title>The Global Catalogue of Microorganisms (GCM) 10K type strain sequencing project: providing services to taxonomists for standard genome sequencing and annotation.</title>
        <authorList>
            <consortium name="The Broad Institute Genomics Platform"/>
            <consortium name="The Broad Institute Genome Sequencing Center for Infectious Disease"/>
            <person name="Wu L."/>
            <person name="Ma J."/>
        </authorList>
    </citation>
    <scope>NUCLEOTIDE SEQUENCE [LARGE SCALE GENOMIC DNA]</scope>
    <source>
        <strain evidence="7">JCM 9377</strain>
    </source>
</reference>
<keyword evidence="4 5" id="KW-0472">Membrane</keyword>
<evidence type="ECO:0000256" key="5">
    <source>
        <dbReference type="SAM" id="Phobius"/>
    </source>
</evidence>
<dbReference type="EMBL" id="BAAAUV010000019">
    <property type="protein sequence ID" value="GAA3229435.1"/>
    <property type="molecule type" value="Genomic_DNA"/>
</dbReference>
<evidence type="ECO:0000256" key="1">
    <source>
        <dbReference type="ARBA" id="ARBA00004141"/>
    </source>
</evidence>
<evidence type="ECO:0000313" key="7">
    <source>
        <dbReference type="Proteomes" id="UP001501237"/>
    </source>
</evidence>
<organism evidence="6 7">
    <name type="scientific">Actinocorallia longicatena</name>
    <dbReference type="NCBI Taxonomy" id="111803"/>
    <lineage>
        <taxon>Bacteria</taxon>
        <taxon>Bacillati</taxon>
        <taxon>Actinomycetota</taxon>
        <taxon>Actinomycetes</taxon>
        <taxon>Streptosporangiales</taxon>
        <taxon>Thermomonosporaceae</taxon>
        <taxon>Actinocorallia</taxon>
    </lineage>
</organism>
<feature type="transmembrane region" description="Helical" evidence="5">
    <location>
        <begin position="223"/>
        <end position="242"/>
    </location>
</feature>